<evidence type="ECO:0000313" key="3">
    <source>
        <dbReference type="Proteomes" id="UP000694941"/>
    </source>
</evidence>
<dbReference type="RefSeq" id="XP_022252098.1">
    <property type="nucleotide sequence ID" value="XM_022396390.1"/>
</dbReference>
<dbReference type="PANTHER" id="PTHR11373">
    <property type="entry name" value="DEOXYNUCLEOSIDE TRIPHOSPHATE TRIPHOSPHOHYDROLASE"/>
    <property type="match status" value="1"/>
</dbReference>
<evidence type="ECO:0000256" key="1">
    <source>
        <dbReference type="ARBA" id="ARBA00005776"/>
    </source>
</evidence>
<organism evidence="3 4">
    <name type="scientific">Limulus polyphemus</name>
    <name type="common">Atlantic horseshoe crab</name>
    <dbReference type="NCBI Taxonomy" id="6850"/>
    <lineage>
        <taxon>Eukaryota</taxon>
        <taxon>Metazoa</taxon>
        <taxon>Ecdysozoa</taxon>
        <taxon>Arthropoda</taxon>
        <taxon>Chelicerata</taxon>
        <taxon>Merostomata</taxon>
        <taxon>Xiphosura</taxon>
        <taxon>Limulidae</taxon>
        <taxon>Limulus</taxon>
    </lineage>
</organism>
<comment type="similarity">
    <text evidence="1">Belongs to the SAMHD1 family.</text>
</comment>
<gene>
    <name evidence="4" type="primary">LOC106468085</name>
</gene>
<accession>A0ABM1T892</accession>
<keyword evidence="3" id="KW-1185">Reference proteome</keyword>
<dbReference type="InterPro" id="IPR003607">
    <property type="entry name" value="HD/PDEase_dom"/>
</dbReference>
<evidence type="ECO:0000313" key="4">
    <source>
        <dbReference type="RefSeq" id="XP_022252098.1"/>
    </source>
</evidence>
<sequence>MAKKGLHRFVYSHSSKKFKKNTDSGLNVMDKVFCDPVHGQISFPPLCVEIIDTFLFQRLRHIKQLGFVSYVYPGGVNTRFEHSLGVGFLARKFMNCLKLQQPELEITEKQILCVEVAGLCHDLGHGPFSHFWEKFIHRADHKEKVVFKHEDLSLQMVDYLLKDKLKQRFEKLKKQGEEILSENDIEFIKKLILGKNEEDSDHHFLYQIINNEDSGLDVDKWDYFMRDCHYVGLKCNFDYNRLIFNARVIRAEDGKQHICFRDKAIHNISDMFKTRSDLHTAVYQHKKVLIVERMMTDALVMAFDKLSGPDGDKMNLVEITKAAVKDGGYEALEKYAILIDSVLFYEIRNSKRPDLLESKKLLVAVEERSSTNNFYKLVDVLDADNTDQKKNYKDYICEQLSKIHGLIPNKECHQLVKLETMDIHWGKKELNPLDYIFIFEKHHPNQAVPLSKMKTDAIYAIPEKYRHIKFLVLTSKMENEFIDALRNVCKRMKKESKIYTE</sequence>
<dbReference type="PROSITE" id="PS51831">
    <property type="entry name" value="HD"/>
    <property type="match status" value="1"/>
</dbReference>
<dbReference type="GeneID" id="106468085"/>
<dbReference type="Gene3D" id="1.10.3210.10">
    <property type="entry name" value="Hypothetical protein af1432"/>
    <property type="match status" value="1"/>
</dbReference>
<dbReference type="InterPro" id="IPR050135">
    <property type="entry name" value="dGTPase-like"/>
</dbReference>
<proteinExistence type="inferred from homology"/>
<reference evidence="4" key="1">
    <citation type="submission" date="2025-08" db="UniProtKB">
        <authorList>
            <consortium name="RefSeq"/>
        </authorList>
    </citation>
    <scope>IDENTIFICATION</scope>
    <source>
        <tissue evidence="4">Muscle</tissue>
    </source>
</reference>
<name>A0ABM1T892_LIMPO</name>
<evidence type="ECO:0000259" key="2">
    <source>
        <dbReference type="PROSITE" id="PS51831"/>
    </source>
</evidence>
<dbReference type="CDD" id="cd00077">
    <property type="entry name" value="HDc"/>
    <property type="match status" value="1"/>
</dbReference>
<dbReference type="Gene3D" id="3.30.70.2760">
    <property type="match status" value="1"/>
</dbReference>
<dbReference type="SUPFAM" id="SSF109604">
    <property type="entry name" value="HD-domain/PDEase-like"/>
    <property type="match status" value="1"/>
</dbReference>
<protein>
    <submittedName>
        <fullName evidence="4">Deoxynucleoside triphosphate triphosphohydrolase SAMHD1-like isoform X1</fullName>
    </submittedName>
</protein>
<dbReference type="SMART" id="SM00471">
    <property type="entry name" value="HDc"/>
    <property type="match status" value="1"/>
</dbReference>
<dbReference type="PANTHER" id="PTHR11373:SF4">
    <property type="entry name" value="DEOXYNUCLEOSIDE TRIPHOSPHATE TRIPHOSPHOHYDROLASE SAMHD1"/>
    <property type="match status" value="1"/>
</dbReference>
<dbReference type="InterPro" id="IPR006674">
    <property type="entry name" value="HD_domain"/>
</dbReference>
<dbReference type="Proteomes" id="UP000694941">
    <property type="component" value="Unplaced"/>
</dbReference>
<feature type="domain" description="HD" evidence="2">
    <location>
        <begin position="79"/>
        <end position="188"/>
    </location>
</feature>
<dbReference type="Pfam" id="PF01966">
    <property type="entry name" value="HD"/>
    <property type="match status" value="1"/>
</dbReference>